<name>A0ABP9A172_9FLAO</name>
<dbReference type="Proteomes" id="UP001500141">
    <property type="component" value="Unassembled WGS sequence"/>
</dbReference>
<sequence length="264" mass="29230">MIRLPKIVGSTMLLLALFLISSCSQQKKITYFQNIDQISEFNGSSFEPTIQPDDLLMIIVSAPDQEAASPFNLTTENIPTVIGQANMAQRQQQLYLVDKNGTIDFPVLGSINVGGVTKTEVVKLLKDKLLQYVKNPIVNMRIMNYKITVYGEVVKPGSYSVSSERITITEALSMAGDLTIYGKRNNIIVVREINGKKTVGRVDITKADFINSPFYYLSQNDLVYVEPNKAKSSSSTFNQNTSVWIAIASLVSSAVFSILLINKN</sequence>
<dbReference type="InterPro" id="IPR049712">
    <property type="entry name" value="Poly_export"/>
</dbReference>
<protein>
    <submittedName>
        <fullName evidence="5">Polysaccharide biosynthesis/export family protein</fullName>
    </submittedName>
</protein>
<keyword evidence="2" id="KW-1133">Transmembrane helix</keyword>
<dbReference type="EMBL" id="BAABIP010000018">
    <property type="protein sequence ID" value="GAA4771928.1"/>
    <property type="molecule type" value="Genomic_DNA"/>
</dbReference>
<dbReference type="PANTHER" id="PTHR33619">
    <property type="entry name" value="POLYSACCHARIDE EXPORT PROTEIN GFCE-RELATED"/>
    <property type="match status" value="1"/>
</dbReference>
<feature type="transmembrane region" description="Helical" evidence="2">
    <location>
        <begin position="243"/>
        <end position="261"/>
    </location>
</feature>
<dbReference type="RefSeq" id="WP_264544643.1">
    <property type="nucleotide sequence ID" value="NZ_BAABIP010000018.1"/>
</dbReference>
<organism evidence="5 6">
    <name type="scientific">Flavobacterium hankyongi</name>
    <dbReference type="NCBI Taxonomy" id="1176532"/>
    <lineage>
        <taxon>Bacteria</taxon>
        <taxon>Pseudomonadati</taxon>
        <taxon>Bacteroidota</taxon>
        <taxon>Flavobacteriia</taxon>
        <taxon>Flavobacteriales</taxon>
        <taxon>Flavobacteriaceae</taxon>
        <taxon>Flavobacterium</taxon>
    </lineage>
</organism>
<dbReference type="Gene3D" id="3.30.1950.10">
    <property type="entry name" value="wza like domain"/>
    <property type="match status" value="1"/>
</dbReference>
<evidence type="ECO:0000259" key="3">
    <source>
        <dbReference type="Pfam" id="PF02563"/>
    </source>
</evidence>
<evidence type="ECO:0000256" key="1">
    <source>
        <dbReference type="ARBA" id="ARBA00022729"/>
    </source>
</evidence>
<keyword evidence="2" id="KW-0812">Transmembrane</keyword>
<feature type="domain" description="Polysaccharide export protein N-terminal" evidence="3">
    <location>
        <begin position="49"/>
        <end position="142"/>
    </location>
</feature>
<keyword evidence="6" id="KW-1185">Reference proteome</keyword>
<evidence type="ECO:0000256" key="2">
    <source>
        <dbReference type="SAM" id="Phobius"/>
    </source>
</evidence>
<dbReference type="InterPro" id="IPR003715">
    <property type="entry name" value="Poly_export_N"/>
</dbReference>
<dbReference type="PROSITE" id="PS51257">
    <property type="entry name" value="PROKAR_LIPOPROTEIN"/>
    <property type="match status" value="1"/>
</dbReference>
<accession>A0ABP9A172</accession>
<evidence type="ECO:0000313" key="5">
    <source>
        <dbReference type="EMBL" id="GAA4771928.1"/>
    </source>
</evidence>
<evidence type="ECO:0000313" key="6">
    <source>
        <dbReference type="Proteomes" id="UP001500141"/>
    </source>
</evidence>
<dbReference type="Pfam" id="PF02563">
    <property type="entry name" value="Poly_export"/>
    <property type="match status" value="1"/>
</dbReference>
<dbReference type="PANTHER" id="PTHR33619:SF3">
    <property type="entry name" value="POLYSACCHARIDE EXPORT PROTEIN GFCE-RELATED"/>
    <property type="match status" value="1"/>
</dbReference>
<keyword evidence="1" id="KW-0732">Signal</keyword>
<dbReference type="Gene3D" id="3.10.560.10">
    <property type="entry name" value="Outer membrane lipoprotein wza domain like"/>
    <property type="match status" value="1"/>
</dbReference>
<reference evidence="6" key="1">
    <citation type="journal article" date="2019" name="Int. J. Syst. Evol. Microbiol.">
        <title>The Global Catalogue of Microorganisms (GCM) 10K type strain sequencing project: providing services to taxonomists for standard genome sequencing and annotation.</title>
        <authorList>
            <consortium name="The Broad Institute Genomics Platform"/>
            <consortium name="The Broad Institute Genome Sequencing Center for Infectious Disease"/>
            <person name="Wu L."/>
            <person name="Ma J."/>
        </authorList>
    </citation>
    <scope>NUCLEOTIDE SEQUENCE [LARGE SCALE GENOMIC DNA]</scope>
    <source>
        <strain evidence="6">JCM 18198</strain>
    </source>
</reference>
<evidence type="ECO:0000259" key="4">
    <source>
        <dbReference type="Pfam" id="PF10531"/>
    </source>
</evidence>
<comment type="caution">
    <text evidence="5">The sequence shown here is derived from an EMBL/GenBank/DDBJ whole genome shotgun (WGS) entry which is preliminary data.</text>
</comment>
<dbReference type="InterPro" id="IPR019554">
    <property type="entry name" value="Soluble_ligand-bd"/>
</dbReference>
<keyword evidence="2" id="KW-0472">Membrane</keyword>
<feature type="domain" description="Soluble ligand binding" evidence="4">
    <location>
        <begin position="146"/>
        <end position="196"/>
    </location>
</feature>
<gene>
    <name evidence="5" type="ORF">GCM10023230_22870</name>
</gene>
<dbReference type="Pfam" id="PF10531">
    <property type="entry name" value="SLBB"/>
    <property type="match status" value="1"/>
</dbReference>
<proteinExistence type="predicted"/>